<reference evidence="3" key="1">
    <citation type="journal article" date="2019" name="Int. J. Syst. Evol. Microbiol.">
        <title>The Global Catalogue of Microorganisms (GCM) 10K type strain sequencing project: providing services to taxonomists for standard genome sequencing and annotation.</title>
        <authorList>
            <consortium name="The Broad Institute Genomics Platform"/>
            <consortium name="The Broad Institute Genome Sequencing Center for Infectious Disease"/>
            <person name="Wu L."/>
            <person name="Ma J."/>
        </authorList>
    </citation>
    <scope>NUCLEOTIDE SEQUENCE [LARGE SCALE GENOMIC DNA]</scope>
    <source>
        <strain evidence="3">ICMP 257</strain>
    </source>
</reference>
<keyword evidence="1" id="KW-0732">Signal</keyword>
<evidence type="ECO:0000313" key="2">
    <source>
        <dbReference type="EMBL" id="MFC4977884.1"/>
    </source>
</evidence>
<comment type="caution">
    <text evidence="2">The sequence shown here is derived from an EMBL/GenBank/DDBJ whole genome shotgun (WGS) entry which is preliminary data.</text>
</comment>
<evidence type="ECO:0008006" key="4">
    <source>
        <dbReference type="Google" id="ProtNLM"/>
    </source>
</evidence>
<organism evidence="2 3">
    <name type="scientific">Streptomyces atroolivaceus</name>
    <dbReference type="NCBI Taxonomy" id="66869"/>
    <lineage>
        <taxon>Bacteria</taxon>
        <taxon>Bacillati</taxon>
        <taxon>Actinomycetota</taxon>
        <taxon>Actinomycetes</taxon>
        <taxon>Kitasatosporales</taxon>
        <taxon>Streptomycetaceae</taxon>
        <taxon>Streptomyces</taxon>
    </lineage>
</organism>
<name>A0ABV9V544_STRAZ</name>
<dbReference type="RefSeq" id="WP_033297397.1">
    <property type="nucleotide sequence ID" value="NZ_JBHSJE010000001.1"/>
</dbReference>
<evidence type="ECO:0000256" key="1">
    <source>
        <dbReference type="SAM" id="SignalP"/>
    </source>
</evidence>
<protein>
    <recommendedName>
        <fullName evidence="4">Lipoprotein</fullName>
    </recommendedName>
</protein>
<dbReference type="GeneID" id="31231697"/>
<sequence length="296" mass="31918">MRARPSGVIAFSLAATFLLAGCSFSSSPDAADQAPAGDPKDPASWVLPLQAFMPTEQEYGQLSQAKKILVGDCMKGFGFSWVPAPDLPRVGPKTLTDWRYGIHDMALSKERGYKPDAKEQEAYDAAVEKGAVDGTTADGPDARALDGRIKEVDGKKVPEGGCVGAANKEINADALQARAALDLANAAFVKSKQDPEVVKAFSGWSECMKRSGYDYEQPLDASDDPRFGVPEVSSEEIATATADITCRQKTEVAWIWFQAESALQKRVIEDHAEELSAERRSIETSVRKASKIVTGK</sequence>
<feature type="chain" id="PRO_5045496058" description="Lipoprotein" evidence="1">
    <location>
        <begin position="21"/>
        <end position="296"/>
    </location>
</feature>
<evidence type="ECO:0000313" key="3">
    <source>
        <dbReference type="Proteomes" id="UP001595908"/>
    </source>
</evidence>
<dbReference type="PROSITE" id="PS51257">
    <property type="entry name" value="PROKAR_LIPOPROTEIN"/>
    <property type="match status" value="1"/>
</dbReference>
<dbReference type="EMBL" id="JBHSJE010000001">
    <property type="protein sequence ID" value="MFC4977884.1"/>
    <property type="molecule type" value="Genomic_DNA"/>
</dbReference>
<dbReference type="Proteomes" id="UP001595908">
    <property type="component" value="Unassembled WGS sequence"/>
</dbReference>
<proteinExistence type="predicted"/>
<gene>
    <name evidence="2" type="ORF">ACFPL4_05830</name>
</gene>
<accession>A0ABV9V544</accession>
<keyword evidence="3" id="KW-1185">Reference proteome</keyword>
<feature type="signal peptide" evidence="1">
    <location>
        <begin position="1"/>
        <end position="20"/>
    </location>
</feature>